<dbReference type="InterPro" id="IPR009057">
    <property type="entry name" value="Homeodomain-like_sf"/>
</dbReference>
<keyword evidence="2" id="KW-0238">DNA-binding</keyword>
<keyword evidence="3" id="KW-0804">Transcription</keyword>
<dbReference type="PANTHER" id="PTHR43130:SF3">
    <property type="entry name" value="HTH-TYPE TRANSCRIPTIONAL REGULATOR RV1931C"/>
    <property type="match status" value="1"/>
</dbReference>
<sequence length="321" mass="36134">MKKIGIFAYPGCQSLDVIGPAEVFASANKFNEEPEYEVIIFSFEKGKVKTDGGLTLFAEESWQAIQQLDTLVVPGGNLSRSYLEREDIFDWLRNISNTCRRVTSVCTGAFWLAEAGILNNRVATTHWRHCDTLQQRYPEIKVDSDAIYIHQGNISTSAGITAGIDLCLSLVEQDLGYAVSVSVAQELLVFYRRPGGQSQFVSFQQAQSAGDKRVASAIRYIHQKLSSEIKVEQIAEHIGLSTRQLGRIFRNELNVSPNQYLLKERLNLACDLLKNSDLTLERIASRSGLMSGDNLRNLFQRQFGVSPLAYRQRFKRNDVNE</sequence>
<dbReference type="InterPro" id="IPR002818">
    <property type="entry name" value="DJ-1/PfpI"/>
</dbReference>
<dbReference type="PANTHER" id="PTHR43130">
    <property type="entry name" value="ARAC-FAMILY TRANSCRIPTIONAL REGULATOR"/>
    <property type="match status" value="1"/>
</dbReference>
<dbReference type="InterPro" id="IPR018060">
    <property type="entry name" value="HTH_AraC"/>
</dbReference>
<dbReference type="Gene3D" id="3.40.50.880">
    <property type="match status" value="1"/>
</dbReference>
<comment type="caution">
    <text evidence="5">The sequence shown here is derived from an EMBL/GenBank/DDBJ whole genome shotgun (WGS) entry which is preliminary data.</text>
</comment>
<dbReference type="CDD" id="cd03137">
    <property type="entry name" value="GATase1_AraC_1"/>
    <property type="match status" value="1"/>
</dbReference>
<feature type="domain" description="HTH araC/xylS-type" evidence="4">
    <location>
        <begin position="215"/>
        <end position="313"/>
    </location>
</feature>
<evidence type="ECO:0000259" key="4">
    <source>
        <dbReference type="PROSITE" id="PS01124"/>
    </source>
</evidence>
<gene>
    <name evidence="5" type="ORF">VIBNISOn1_770075</name>
</gene>
<dbReference type="GO" id="GO:0003700">
    <property type="term" value="F:DNA-binding transcription factor activity"/>
    <property type="evidence" value="ECO:0007669"/>
    <property type="project" value="InterPro"/>
</dbReference>
<protein>
    <submittedName>
        <fullName evidence="5">Transcriptional regulator, AraC family</fullName>
    </submittedName>
</protein>
<evidence type="ECO:0000256" key="2">
    <source>
        <dbReference type="ARBA" id="ARBA00023125"/>
    </source>
</evidence>
<dbReference type="RefSeq" id="WP_022613334.1">
    <property type="nucleotide sequence ID" value="NZ_LK391965.1"/>
</dbReference>
<organism evidence="5 6">
    <name type="scientific">Vibrio nigripulchritudo SOn1</name>
    <dbReference type="NCBI Taxonomy" id="1238450"/>
    <lineage>
        <taxon>Bacteria</taxon>
        <taxon>Pseudomonadati</taxon>
        <taxon>Pseudomonadota</taxon>
        <taxon>Gammaproteobacteria</taxon>
        <taxon>Vibrionales</taxon>
        <taxon>Vibrionaceae</taxon>
        <taxon>Vibrio</taxon>
    </lineage>
</organism>
<dbReference type="PROSITE" id="PS01124">
    <property type="entry name" value="HTH_ARAC_FAMILY_2"/>
    <property type="match status" value="1"/>
</dbReference>
<dbReference type="Gene3D" id="1.10.10.60">
    <property type="entry name" value="Homeodomain-like"/>
    <property type="match status" value="2"/>
</dbReference>
<name>A0AAV2VWH4_9VIBR</name>
<evidence type="ECO:0000313" key="6">
    <source>
        <dbReference type="Proteomes" id="UP000018211"/>
    </source>
</evidence>
<dbReference type="PROSITE" id="PS00041">
    <property type="entry name" value="HTH_ARAC_FAMILY_1"/>
    <property type="match status" value="1"/>
</dbReference>
<reference evidence="5 6" key="1">
    <citation type="journal article" date="2013" name="ISME J.">
        <title>Comparative genomics of pathogenic lineages of Vibrio nigripulchritudo identifies virulence-associated traits.</title>
        <authorList>
            <person name="Goudenege D."/>
            <person name="Labreuche Y."/>
            <person name="Krin E."/>
            <person name="Ansquer D."/>
            <person name="Mangenot S."/>
            <person name="Calteau A."/>
            <person name="Medigue C."/>
            <person name="Mazel D."/>
            <person name="Polz M.F."/>
            <person name="Le Roux F."/>
        </authorList>
    </citation>
    <scope>NUCLEOTIDE SEQUENCE [LARGE SCALE GENOMIC DNA]</scope>
    <source>
        <strain evidence="5 6">SOn1</strain>
    </source>
</reference>
<dbReference type="Pfam" id="PF12833">
    <property type="entry name" value="HTH_18"/>
    <property type="match status" value="1"/>
</dbReference>
<dbReference type="Pfam" id="PF01965">
    <property type="entry name" value="DJ-1_PfpI"/>
    <property type="match status" value="1"/>
</dbReference>
<dbReference type="SMART" id="SM00342">
    <property type="entry name" value="HTH_ARAC"/>
    <property type="match status" value="1"/>
</dbReference>
<proteinExistence type="predicted"/>
<dbReference type="SUPFAM" id="SSF46689">
    <property type="entry name" value="Homeodomain-like"/>
    <property type="match status" value="2"/>
</dbReference>
<evidence type="ECO:0000256" key="3">
    <source>
        <dbReference type="ARBA" id="ARBA00023163"/>
    </source>
</evidence>
<dbReference type="AlphaFoldDB" id="A0AAV2VWH4"/>
<dbReference type="InterPro" id="IPR029062">
    <property type="entry name" value="Class_I_gatase-like"/>
</dbReference>
<evidence type="ECO:0000313" key="5">
    <source>
        <dbReference type="EMBL" id="CCO49054.1"/>
    </source>
</evidence>
<evidence type="ECO:0000256" key="1">
    <source>
        <dbReference type="ARBA" id="ARBA00023015"/>
    </source>
</evidence>
<keyword evidence="1" id="KW-0805">Transcription regulation</keyword>
<dbReference type="SUPFAM" id="SSF52317">
    <property type="entry name" value="Class I glutamine amidotransferase-like"/>
    <property type="match status" value="1"/>
</dbReference>
<dbReference type="GO" id="GO:0043565">
    <property type="term" value="F:sequence-specific DNA binding"/>
    <property type="evidence" value="ECO:0007669"/>
    <property type="project" value="InterPro"/>
</dbReference>
<dbReference type="Proteomes" id="UP000018211">
    <property type="component" value="Unassembled WGS sequence"/>
</dbReference>
<accession>A0AAV2VWH4</accession>
<dbReference type="InterPro" id="IPR018062">
    <property type="entry name" value="HTH_AraC-typ_CS"/>
</dbReference>
<dbReference type="InterPro" id="IPR052158">
    <property type="entry name" value="INH-QAR"/>
</dbReference>
<dbReference type="EMBL" id="CAOF01000172">
    <property type="protein sequence ID" value="CCO49054.1"/>
    <property type="molecule type" value="Genomic_DNA"/>
</dbReference>